<organism evidence="2 3">
    <name type="scientific">Flammeovirga pacifica</name>
    <dbReference type="NCBI Taxonomy" id="915059"/>
    <lineage>
        <taxon>Bacteria</taxon>
        <taxon>Pseudomonadati</taxon>
        <taxon>Bacteroidota</taxon>
        <taxon>Cytophagia</taxon>
        <taxon>Cytophagales</taxon>
        <taxon>Flammeovirgaceae</taxon>
        <taxon>Flammeovirga</taxon>
    </lineage>
</organism>
<feature type="chain" id="PRO_5010233212" evidence="1">
    <location>
        <begin position="25"/>
        <end position="442"/>
    </location>
</feature>
<comment type="caution">
    <text evidence="2">The sequence shown here is derived from an EMBL/GenBank/DDBJ whole genome shotgun (WGS) entry which is preliminary data.</text>
</comment>
<keyword evidence="3" id="KW-1185">Reference proteome</keyword>
<dbReference type="AlphaFoldDB" id="A0A1S1YU53"/>
<name>A0A1S1YU53_FLAPC</name>
<dbReference type="EMBL" id="JRYR02000002">
    <property type="protein sequence ID" value="OHX64551.1"/>
    <property type="molecule type" value="Genomic_DNA"/>
</dbReference>
<reference evidence="2 3" key="1">
    <citation type="journal article" date="2012" name="Int. J. Syst. Evol. Microbiol.">
        <title>Flammeovirga pacifica sp. nov., isolated from deep-sea sediment.</title>
        <authorList>
            <person name="Xu H."/>
            <person name="Fu Y."/>
            <person name="Yang N."/>
            <person name="Ding Z."/>
            <person name="Lai Q."/>
            <person name="Zeng R."/>
        </authorList>
    </citation>
    <scope>NUCLEOTIDE SEQUENCE [LARGE SCALE GENOMIC DNA]</scope>
    <source>
        <strain evidence="3">DSM 24597 / LMG 26175 / WPAGA1</strain>
    </source>
</reference>
<gene>
    <name evidence="2" type="ORF">NH26_23550</name>
</gene>
<dbReference type="InterPro" id="IPR012334">
    <property type="entry name" value="Pectin_lyas_fold"/>
</dbReference>
<dbReference type="PROSITE" id="PS51257">
    <property type="entry name" value="PROKAR_LIPOPROTEIN"/>
    <property type="match status" value="1"/>
</dbReference>
<dbReference type="SMR" id="A0A1S1YU53"/>
<sequence>MKEMMKFFTISVLVILFSCSNQNAILLEPKGQVSQVEESAERVVTTLKETDFFKEPTSFVVSKNFKSDYPVDNSFSTNDSDVLQKAIDDISSQGGGKLYIPKGNYSFSEVSLKSNVHLRIDSKAVFRPAEIPDKRNKNYTMFKVVNEKSKTPVQNVSICGVNGKFTVDLRYTKTEFLNVRIIQSFNVTNFKYTNLIVRDKFSKFSVLTFNGIKIGNRVYGPNKGLIKNIELYGSDYGYGVVQLQLAKKLLFKNLYGEGGATLRIETHNKVLRELGTYDLVDEIYGRNIRSENGNCALMLSPHFIDQGKVDVRNIKSIGSGFAVRINKGFANPEEAALGLKAGSFSDESVVKNVSATYSKTKAQIKPKHYKYMPCNLRQFIQKDPITLFPHGDSYNGPSIAAVLYNPNYKVNITDKDVSIEGFQKGLEIVTDDDMKTDNECGL</sequence>
<evidence type="ECO:0000313" key="3">
    <source>
        <dbReference type="Proteomes" id="UP000179797"/>
    </source>
</evidence>
<dbReference type="Proteomes" id="UP000179797">
    <property type="component" value="Unassembled WGS sequence"/>
</dbReference>
<dbReference type="SUPFAM" id="SSF51126">
    <property type="entry name" value="Pectin lyase-like"/>
    <property type="match status" value="1"/>
</dbReference>
<proteinExistence type="predicted"/>
<dbReference type="Gene3D" id="2.160.20.10">
    <property type="entry name" value="Single-stranded right-handed beta-helix, Pectin lyase-like"/>
    <property type="match status" value="1"/>
</dbReference>
<accession>A0A1S1YU53</accession>
<protein>
    <submittedName>
        <fullName evidence="2">Uncharacterized protein</fullName>
    </submittedName>
</protein>
<feature type="signal peptide" evidence="1">
    <location>
        <begin position="1"/>
        <end position="24"/>
    </location>
</feature>
<evidence type="ECO:0000313" key="2">
    <source>
        <dbReference type="EMBL" id="OHX64551.1"/>
    </source>
</evidence>
<keyword evidence="1" id="KW-0732">Signal</keyword>
<dbReference type="InterPro" id="IPR011050">
    <property type="entry name" value="Pectin_lyase_fold/virulence"/>
</dbReference>
<dbReference type="STRING" id="915059.NH26_23550"/>
<evidence type="ECO:0000256" key="1">
    <source>
        <dbReference type="SAM" id="SignalP"/>
    </source>
</evidence>